<proteinExistence type="inferred from homology"/>
<dbReference type="CDD" id="cd03020">
    <property type="entry name" value="DsbA_DsbC_DsbG"/>
    <property type="match status" value="1"/>
</dbReference>
<organism evidence="10 11">
    <name type="scientific">Halomonas piscis</name>
    <dbReference type="NCBI Taxonomy" id="3031727"/>
    <lineage>
        <taxon>Bacteria</taxon>
        <taxon>Pseudomonadati</taxon>
        <taxon>Pseudomonadota</taxon>
        <taxon>Gammaproteobacteria</taxon>
        <taxon>Oceanospirillales</taxon>
        <taxon>Halomonadaceae</taxon>
        <taxon>Halomonas</taxon>
    </lineage>
</organism>
<comment type="function">
    <text evidence="7">Required for disulfide bond formation in some periplasmic proteins. Acts by transferring its disulfide bond to other proteins and is reduced in the process.</text>
</comment>
<dbReference type="InterPro" id="IPR018950">
    <property type="entry name" value="DiS-bond_isomerase_DsbC/G_N"/>
</dbReference>
<keyword evidence="3 7" id="KW-0732">Signal</keyword>
<dbReference type="InterPro" id="IPR033954">
    <property type="entry name" value="DiS-bond_Isoase_DsbC/G"/>
</dbReference>
<dbReference type="InterPro" id="IPR012336">
    <property type="entry name" value="Thioredoxin-like_fold"/>
</dbReference>
<feature type="chain" id="PRO_5044959404" description="Thiol:disulfide interchange protein" evidence="7">
    <location>
        <begin position="23"/>
        <end position="252"/>
    </location>
</feature>
<dbReference type="Gene3D" id="3.40.30.10">
    <property type="entry name" value="Glutaredoxin"/>
    <property type="match status" value="1"/>
</dbReference>
<dbReference type="InterPro" id="IPR036249">
    <property type="entry name" value="Thioredoxin-like_sf"/>
</dbReference>
<evidence type="ECO:0000256" key="7">
    <source>
        <dbReference type="RuleBase" id="RU364038"/>
    </source>
</evidence>
<dbReference type="PANTHER" id="PTHR35272:SF3">
    <property type="entry name" value="THIOL:DISULFIDE INTERCHANGE PROTEIN DSBC"/>
    <property type="match status" value="1"/>
</dbReference>
<evidence type="ECO:0000256" key="6">
    <source>
        <dbReference type="ARBA" id="ARBA00023284"/>
    </source>
</evidence>
<keyword evidence="11" id="KW-1185">Reference proteome</keyword>
<evidence type="ECO:0000256" key="2">
    <source>
        <dbReference type="ARBA" id="ARBA00009813"/>
    </source>
</evidence>
<dbReference type="EMBL" id="CP119391">
    <property type="protein sequence ID" value="WNK20717.1"/>
    <property type="molecule type" value="Genomic_DNA"/>
</dbReference>
<feature type="domain" description="Thioredoxin-like fold" evidence="9">
    <location>
        <begin position="120"/>
        <end position="240"/>
    </location>
</feature>
<reference evidence="10 11" key="1">
    <citation type="submission" date="2023-03" db="EMBL/GenBank/DDBJ databases">
        <title>Halomonas sp. nov., isolated from Korean tranditional fermented seafood 'Jeotgal'.</title>
        <authorList>
            <person name="Kim B."/>
            <person name="Shin N.-R."/>
        </authorList>
    </citation>
    <scope>NUCLEOTIDE SEQUENCE [LARGE SCALE GENOMIC DNA]</scope>
    <source>
        <strain evidence="10 11">SG2L-4</strain>
    </source>
</reference>
<evidence type="ECO:0000313" key="10">
    <source>
        <dbReference type="EMBL" id="WNK20717.1"/>
    </source>
</evidence>
<accession>A0ABY9Z0R7</accession>
<comment type="similarity">
    <text evidence="2 7">Belongs to the thioredoxin family. DsbC subfamily.</text>
</comment>
<name>A0ABY9Z0R7_9GAMM</name>
<evidence type="ECO:0000259" key="9">
    <source>
        <dbReference type="Pfam" id="PF13098"/>
    </source>
</evidence>
<dbReference type="Pfam" id="PF13098">
    <property type="entry name" value="Thioredoxin_2"/>
    <property type="match status" value="1"/>
</dbReference>
<evidence type="ECO:0000256" key="1">
    <source>
        <dbReference type="ARBA" id="ARBA00004418"/>
    </source>
</evidence>
<dbReference type="InterPro" id="IPR009094">
    <property type="entry name" value="DiS-bond_isomerase_DsbC/G_N_sf"/>
</dbReference>
<evidence type="ECO:0000313" key="11">
    <source>
        <dbReference type="Proteomes" id="UP001301869"/>
    </source>
</evidence>
<keyword evidence="5" id="KW-1015">Disulfide bond</keyword>
<dbReference type="Pfam" id="PF10411">
    <property type="entry name" value="DsbC_N"/>
    <property type="match status" value="1"/>
</dbReference>
<dbReference type="SUPFAM" id="SSF54423">
    <property type="entry name" value="DsbC/DsbG N-terminal domain-like"/>
    <property type="match status" value="1"/>
</dbReference>
<dbReference type="PANTHER" id="PTHR35272">
    <property type="entry name" value="THIOL:DISULFIDE INTERCHANGE PROTEIN DSBC-RELATED"/>
    <property type="match status" value="1"/>
</dbReference>
<dbReference type="InterPro" id="IPR051470">
    <property type="entry name" value="Thiol:disulfide_interchange"/>
</dbReference>
<dbReference type="SUPFAM" id="SSF52833">
    <property type="entry name" value="Thioredoxin-like"/>
    <property type="match status" value="1"/>
</dbReference>
<feature type="domain" description="Disulphide bond isomerase DsbC/G N-terminal" evidence="8">
    <location>
        <begin position="20"/>
        <end position="88"/>
    </location>
</feature>
<dbReference type="Proteomes" id="UP001301869">
    <property type="component" value="Chromosome"/>
</dbReference>
<comment type="subcellular location">
    <subcellularLocation>
        <location evidence="1 7">Periplasm</location>
    </subcellularLocation>
</comment>
<dbReference type="Gene3D" id="3.10.450.70">
    <property type="entry name" value="Disulphide bond isomerase, DsbC/G, N-terminal"/>
    <property type="match status" value="1"/>
</dbReference>
<evidence type="ECO:0000256" key="5">
    <source>
        <dbReference type="ARBA" id="ARBA00023157"/>
    </source>
</evidence>
<gene>
    <name evidence="10" type="ORF">P1P91_03300</name>
</gene>
<evidence type="ECO:0000256" key="3">
    <source>
        <dbReference type="ARBA" id="ARBA00022729"/>
    </source>
</evidence>
<evidence type="ECO:0000256" key="4">
    <source>
        <dbReference type="ARBA" id="ARBA00022764"/>
    </source>
</evidence>
<sequence>MGRHLLLRLAVAGALLPGLAAAAPAPDTLTDSLRINGQKVPVESVSDTPLDGIYHVELKGGESFYANADGSYFVVGDLYHNEGDKLTNLSEQEKNQERAEALADVPDSERAIYRGVGEPRATITVFTDTSCPYCTRLHESIPELNERGIEVNYLAFPRGGMQSPAARVMQQAWCSDNVSEALSRAFDDETLSAGAGCDNPVAEQHRLGLELGVKGTPAIVLPDGTMVPGFVPPERLAAMLGLDNQPGAERQR</sequence>
<keyword evidence="6 7" id="KW-0676">Redox-active center</keyword>
<evidence type="ECO:0000259" key="8">
    <source>
        <dbReference type="Pfam" id="PF10411"/>
    </source>
</evidence>
<protein>
    <recommendedName>
        <fullName evidence="7">Thiol:disulfide interchange protein</fullName>
    </recommendedName>
</protein>
<feature type="signal peptide" evidence="7">
    <location>
        <begin position="1"/>
        <end position="22"/>
    </location>
</feature>
<keyword evidence="4 7" id="KW-0574">Periplasm</keyword>
<dbReference type="RefSeq" id="WP_311884501.1">
    <property type="nucleotide sequence ID" value="NZ_CP119391.1"/>
</dbReference>